<reference evidence="3" key="1">
    <citation type="submission" date="2017-07" db="EMBL/GenBank/DDBJ databases">
        <authorList>
            <person name="Varghese N."/>
            <person name="Submissions S."/>
        </authorList>
    </citation>
    <scope>NUCLEOTIDE SEQUENCE [LARGE SCALE GENOMIC DNA]</scope>
    <source>
        <strain evidence="3">NLAE-zl-C134</strain>
    </source>
</reference>
<feature type="domain" description="Xylose isomerase-like TIM barrel" evidence="1">
    <location>
        <begin position="35"/>
        <end position="279"/>
    </location>
</feature>
<dbReference type="OrthoDB" id="9779184at2"/>
<proteinExistence type="predicted"/>
<gene>
    <name evidence="2" type="ORF">SAMN05216529_105213</name>
</gene>
<name>A0A316AJH6_9FIRM</name>
<dbReference type="Pfam" id="PF01261">
    <property type="entry name" value="AP_endonuc_2"/>
    <property type="match status" value="1"/>
</dbReference>
<dbReference type="PANTHER" id="PTHR12110">
    <property type="entry name" value="HYDROXYPYRUVATE ISOMERASE"/>
    <property type="match status" value="1"/>
</dbReference>
<dbReference type="RefSeq" id="WP_109710943.1">
    <property type="nucleotide sequence ID" value="NZ_QGDS01000005.1"/>
</dbReference>
<dbReference type="Proteomes" id="UP000254051">
    <property type="component" value="Unassembled WGS sequence"/>
</dbReference>
<keyword evidence="3" id="KW-1185">Reference proteome</keyword>
<dbReference type="NCBIfam" id="TIGR04379">
    <property type="entry name" value="myo_inos_iolE"/>
    <property type="match status" value="1"/>
</dbReference>
<protein>
    <submittedName>
        <fullName evidence="2">Inosose dehydratase</fullName>
    </submittedName>
</protein>
<evidence type="ECO:0000259" key="1">
    <source>
        <dbReference type="Pfam" id="PF01261"/>
    </source>
</evidence>
<evidence type="ECO:0000313" key="3">
    <source>
        <dbReference type="Proteomes" id="UP000254051"/>
    </source>
</evidence>
<dbReference type="AlphaFoldDB" id="A0A316AJH6"/>
<sequence length="297" mass="33052">MGFGKIELGIAPIGWTNDDMPELGGNNTFEQMVSEAALAGFTGTEVGGRFPADPAVLNKALEMRGLKIASQWFSSYLCSAPYEENEAAFMKQLDFLEAVGAKRINVCELTRCLFAERVSMFGEHKPLASDMEWEKLCDGLNKLGKIAAARGFKLCFHHHMATVVQTLEETRRLLDNTDPRYVYLCFDTGHFTFAGENVVRAAVLFAGRTGHVHLKDIRKEKMEQAYREGFAFRQAVLAGCFTVPGDGFVDFPGVFAELEKKGYAGWMMVEAEQDPALANPFEFALKARKYVKEQTGL</sequence>
<organism evidence="2 3">
    <name type="scientific">Faecalicatena contorta</name>
    <dbReference type="NCBI Taxonomy" id="39482"/>
    <lineage>
        <taxon>Bacteria</taxon>
        <taxon>Bacillati</taxon>
        <taxon>Bacillota</taxon>
        <taxon>Clostridia</taxon>
        <taxon>Lachnospirales</taxon>
        <taxon>Lachnospiraceae</taxon>
        <taxon>Faecalicatena</taxon>
    </lineage>
</organism>
<evidence type="ECO:0000313" key="2">
    <source>
        <dbReference type="EMBL" id="SUQ14238.1"/>
    </source>
</evidence>
<accession>A0A316AJH6</accession>
<dbReference type="Gene3D" id="3.20.20.150">
    <property type="entry name" value="Divalent-metal-dependent TIM barrel enzymes"/>
    <property type="match status" value="1"/>
</dbReference>
<dbReference type="InterPro" id="IPR030823">
    <property type="entry name" value="IolE/MocC"/>
</dbReference>
<dbReference type="InterPro" id="IPR050312">
    <property type="entry name" value="IolE/XylAMocC-like"/>
</dbReference>
<dbReference type="EMBL" id="UHJJ01000005">
    <property type="protein sequence ID" value="SUQ14238.1"/>
    <property type="molecule type" value="Genomic_DNA"/>
</dbReference>
<dbReference type="SUPFAM" id="SSF51658">
    <property type="entry name" value="Xylose isomerase-like"/>
    <property type="match status" value="1"/>
</dbReference>
<dbReference type="InterPro" id="IPR013022">
    <property type="entry name" value="Xyl_isomerase-like_TIM-brl"/>
</dbReference>
<dbReference type="PANTHER" id="PTHR12110:SF41">
    <property type="entry name" value="INOSOSE DEHYDRATASE"/>
    <property type="match status" value="1"/>
</dbReference>
<dbReference type="InterPro" id="IPR036237">
    <property type="entry name" value="Xyl_isomerase-like_sf"/>
</dbReference>